<keyword evidence="3" id="KW-1185">Reference proteome</keyword>
<name>A0A9X2NAE2_9PSEU</name>
<evidence type="ECO:0000313" key="3">
    <source>
        <dbReference type="Proteomes" id="UP001144096"/>
    </source>
</evidence>
<comment type="caution">
    <text evidence="2">The sequence shown here is derived from an EMBL/GenBank/DDBJ whole genome shotgun (WGS) entry which is preliminary data.</text>
</comment>
<dbReference type="EMBL" id="JAMXQV010000005">
    <property type="protein sequence ID" value="MCR6483573.1"/>
    <property type="molecule type" value="Genomic_DNA"/>
</dbReference>
<feature type="transmembrane region" description="Helical" evidence="1">
    <location>
        <begin position="54"/>
        <end position="74"/>
    </location>
</feature>
<keyword evidence="1" id="KW-1133">Transmembrane helix</keyword>
<evidence type="ECO:0000256" key="1">
    <source>
        <dbReference type="SAM" id="Phobius"/>
    </source>
</evidence>
<protein>
    <submittedName>
        <fullName evidence="2">Alkaline shock response membrane anchor protein AmaP</fullName>
    </submittedName>
</protein>
<organism evidence="2 3">
    <name type="scientific">Amycolatopsis iheyensis</name>
    <dbReference type="NCBI Taxonomy" id="2945988"/>
    <lineage>
        <taxon>Bacteria</taxon>
        <taxon>Bacillati</taxon>
        <taxon>Actinomycetota</taxon>
        <taxon>Actinomycetes</taxon>
        <taxon>Pseudonocardiales</taxon>
        <taxon>Pseudonocardiaceae</taxon>
        <taxon>Amycolatopsis</taxon>
    </lineage>
</organism>
<accession>A0A9X2NAE2</accession>
<dbReference type="RefSeq" id="WP_257920209.1">
    <property type="nucleotide sequence ID" value="NZ_JAMXQV010000005.1"/>
</dbReference>
<sequence length="185" mass="19623">MNRPARLNRTLLAGFGLLLIAAGAVPAAIRFHWLPALGADRPIVPGTALPPTWAWYVTATAGVVVALAGLRWLAAQLVRKPAGRTWHFESGTGTTDLATTTAVAPFIEEVRGYPGVRTATASLTGPADHPELLAVVSVEQDGDPAEIRDRIRDEGVSRLCQALDLDDLPTQVELRFTTAAGSRVA</sequence>
<keyword evidence="1" id="KW-0812">Transmembrane</keyword>
<keyword evidence="1" id="KW-0472">Membrane</keyword>
<proteinExistence type="predicted"/>
<gene>
    <name evidence="2" type="ORF">M8542_12175</name>
</gene>
<dbReference type="Proteomes" id="UP001144096">
    <property type="component" value="Unassembled WGS sequence"/>
</dbReference>
<reference evidence="2" key="1">
    <citation type="submission" date="2022-06" db="EMBL/GenBank/DDBJ databases">
        <title>Amycolatopsis iheyaensis sp. nov., a new species of the genus Amycolatopsis isolated from soil in Iheya island, Japan.</title>
        <authorList>
            <person name="Ngamcharungchit C."/>
            <person name="Kanto H."/>
            <person name="Take A."/>
            <person name="Intra B."/>
            <person name="Matsumoto A."/>
            <person name="Panbangred W."/>
            <person name="Inahashi Y."/>
        </authorList>
    </citation>
    <scope>NUCLEOTIDE SEQUENCE</scope>
    <source>
        <strain evidence="2">OK19-0408</strain>
    </source>
</reference>
<evidence type="ECO:0000313" key="2">
    <source>
        <dbReference type="EMBL" id="MCR6483573.1"/>
    </source>
</evidence>
<dbReference type="AlphaFoldDB" id="A0A9X2NAE2"/>